<dbReference type="OrthoDB" id="5901192at2"/>
<comment type="caution">
    <text evidence="13">The sequence shown here is derived from an EMBL/GenBank/DDBJ whole genome shotgun (WGS) entry which is preliminary data.</text>
</comment>
<feature type="binding site" evidence="10">
    <location>
        <position position="261"/>
    </location>
    <ligand>
        <name>Mn(2+)</name>
        <dbReference type="ChEBI" id="CHEBI:29035"/>
    </ligand>
</feature>
<dbReference type="PANTHER" id="PTHR47371:SF3">
    <property type="entry name" value="PHOSPHOGLYCEROL TRANSFERASE I"/>
    <property type="match status" value="1"/>
</dbReference>
<dbReference type="HOGENOM" id="CLU_021310_0_0_9"/>
<dbReference type="PIRSF" id="PIRSF005091">
    <property type="entry name" value="Mmb_sulf_HI1246"/>
    <property type="match status" value="1"/>
</dbReference>
<feature type="domain" description="Sulfatase N-terminal" evidence="12">
    <location>
        <begin position="253"/>
        <end position="546"/>
    </location>
</feature>
<dbReference type="Gene3D" id="3.30.1120.170">
    <property type="match status" value="1"/>
</dbReference>
<dbReference type="GO" id="GO:0005886">
    <property type="term" value="C:plasma membrane"/>
    <property type="evidence" value="ECO:0007669"/>
    <property type="project" value="UniProtKB-SubCell"/>
</dbReference>
<reference evidence="13 14" key="1">
    <citation type="submission" date="2014-12" db="EMBL/GenBank/DDBJ databases">
        <title>Comparative genomics of the lactic acid bacteria isolated from the honey bee gut.</title>
        <authorList>
            <person name="Ellegaard K.M."/>
            <person name="Tamarit D."/>
            <person name="Javelind E."/>
            <person name="Olofsson T."/>
            <person name="Andersson S.G."/>
            <person name="Vasquez A."/>
        </authorList>
    </citation>
    <scope>NUCLEOTIDE SEQUENCE [LARGE SCALE GENOMIC DNA]</scope>
    <source>
        <strain evidence="13 14">Biut2</strain>
    </source>
</reference>
<evidence type="ECO:0000256" key="11">
    <source>
        <dbReference type="SAM" id="Phobius"/>
    </source>
</evidence>
<feature type="binding site" evidence="9">
    <location>
        <position position="422"/>
    </location>
    <ligand>
        <name>substrate</name>
    </ligand>
</feature>
<comment type="subcellular location">
    <subcellularLocation>
        <location evidence="1">Cell membrane</location>
        <topology evidence="1">Multi-pass membrane protein</topology>
    </subcellularLocation>
</comment>
<sequence length="686" mass="78356">MTRIKSFLQWLTQTKLGFFTIVLVTFWLKTYVIYLTKFNLGAEGAMQNFLLFLNPLPSGLLLLGIGLFFKGRKSYWIMIAIDFVLSLWLFANILYYREFSNFLSLSIIKTSGSTADNLGKSIVGITRVTDFLAFIDIVLVILLMVAKVVKYDLRPLKLRFNLLLEGIAVLLIGVNLLMAQKDRSGLLTRTFDNSYIVKYLGMNEYAVYDAFKTAQTSEQMAKANVSDLQSVKKYLKVNYVKPNSTYTGVAKGKNVLVIHLESFQQFLIGYKWHGKEVTPNLNKLYHSKNTLSFANFYNQVGQGKTSDAEMMLENSLFGLQSGSAMSSYGTSNTFESAPAILKQQGGYTTAVMHGGAGSFWNRNNAYKQFGYEYFMPLSYYQNKPKYYIGYGLKDKIFFSQSIKYIERLPQPFYLKLITVTNHYPYDLDKKNQSIDKTDTGDETVDGYVQTAHYLDQAVGQLMRWMKKTGLDKNTLLVFYGDHYGISGNHHKASAELLNQDEFTNFDNLKFQRVPLMFHMKGLKGGIKKTYGGEIDVLPTLLNLLGIRNKGTIQFGHDLLSKKAPQIVAQRNGDFITPLYAKVGSTYYDTKNGEEIIQPDKKLKTELVAISNKVTTQLSLSDRVIAGNLLRFYHPKWFKKVKPQDYDYNEQKALKNLYAKNKTSLWYKNHQKTTQNKFKTDAPELEK</sequence>
<dbReference type="GO" id="GO:0046872">
    <property type="term" value="F:metal ion binding"/>
    <property type="evidence" value="ECO:0007669"/>
    <property type="project" value="UniProtKB-KW"/>
</dbReference>
<dbReference type="Pfam" id="PF00884">
    <property type="entry name" value="Sulfatase"/>
    <property type="match status" value="1"/>
</dbReference>
<evidence type="ECO:0000256" key="8">
    <source>
        <dbReference type="PIRSR" id="PIRSR005091-1"/>
    </source>
</evidence>
<keyword evidence="9" id="KW-0479">Metal-binding</keyword>
<evidence type="ECO:0000313" key="13">
    <source>
        <dbReference type="EMBL" id="KJY57495.1"/>
    </source>
</evidence>
<dbReference type="PATRIC" id="fig|1218493.3.peg.510"/>
<proteinExistence type="inferred from homology"/>
<dbReference type="PANTHER" id="PTHR47371">
    <property type="entry name" value="LIPOTEICHOIC ACID SYNTHASE"/>
    <property type="match status" value="1"/>
</dbReference>
<evidence type="ECO:0000256" key="6">
    <source>
        <dbReference type="ARBA" id="ARBA00022989"/>
    </source>
</evidence>
<evidence type="ECO:0000256" key="5">
    <source>
        <dbReference type="ARBA" id="ARBA00022692"/>
    </source>
</evidence>
<evidence type="ECO:0000256" key="9">
    <source>
        <dbReference type="PIRSR" id="PIRSR005091-2"/>
    </source>
</evidence>
<feature type="transmembrane region" description="Helical" evidence="11">
    <location>
        <begin position="7"/>
        <end position="28"/>
    </location>
</feature>
<evidence type="ECO:0000256" key="10">
    <source>
        <dbReference type="PIRSR" id="PIRSR005091-3"/>
    </source>
</evidence>
<dbReference type="STRING" id="1218493.JF76_04780"/>
<feature type="active site" evidence="8">
    <location>
        <position position="305"/>
    </location>
</feature>
<evidence type="ECO:0000256" key="3">
    <source>
        <dbReference type="ARBA" id="ARBA00009983"/>
    </source>
</evidence>
<dbReference type="CDD" id="cd16015">
    <property type="entry name" value="LTA_synthase"/>
    <property type="match status" value="1"/>
</dbReference>
<dbReference type="SUPFAM" id="SSF53649">
    <property type="entry name" value="Alkaline phosphatase-like"/>
    <property type="match status" value="1"/>
</dbReference>
<dbReference type="AlphaFoldDB" id="A0A0F4LFY1"/>
<keyword evidence="6 11" id="KW-1133">Transmembrane helix</keyword>
<feature type="binding site" evidence="10">
    <location>
        <position position="482"/>
    </location>
    <ligand>
        <name>Mn(2+)</name>
        <dbReference type="ChEBI" id="CHEBI:29035"/>
    </ligand>
</feature>
<keyword evidence="5 11" id="KW-0812">Transmembrane</keyword>
<keyword evidence="7 11" id="KW-0472">Membrane</keyword>
<dbReference type="EMBL" id="JXBY01000013">
    <property type="protein sequence ID" value="KJY57495.1"/>
    <property type="molecule type" value="Genomic_DNA"/>
</dbReference>
<dbReference type="InterPro" id="IPR017850">
    <property type="entry name" value="Alkaline_phosphatase_core_sf"/>
</dbReference>
<dbReference type="InterPro" id="IPR012160">
    <property type="entry name" value="LtaS-like"/>
</dbReference>
<evidence type="ECO:0000256" key="7">
    <source>
        <dbReference type="ARBA" id="ARBA00023136"/>
    </source>
</evidence>
<accession>A0A0F4LFY1</accession>
<evidence type="ECO:0000256" key="4">
    <source>
        <dbReference type="ARBA" id="ARBA00022475"/>
    </source>
</evidence>
<feature type="binding site" evidence="10">
    <location>
        <position position="481"/>
    </location>
    <ligand>
        <name>Mn(2+)</name>
        <dbReference type="ChEBI" id="CHEBI:29035"/>
    </ligand>
</feature>
<name>A0A0F4LFY1_9LACO</name>
<dbReference type="InterPro" id="IPR050448">
    <property type="entry name" value="OpgB/LTA_synthase_biosynth"/>
</dbReference>
<organism evidence="13 14">
    <name type="scientific">Lactobacillus kullabergensis</name>
    <dbReference type="NCBI Taxonomy" id="1218493"/>
    <lineage>
        <taxon>Bacteria</taxon>
        <taxon>Bacillati</taxon>
        <taxon>Bacillota</taxon>
        <taxon>Bacilli</taxon>
        <taxon>Lactobacillales</taxon>
        <taxon>Lactobacillaceae</taxon>
        <taxon>Lactobacillus</taxon>
    </lineage>
</organism>
<feature type="transmembrane region" description="Helical" evidence="11">
    <location>
        <begin position="48"/>
        <end position="69"/>
    </location>
</feature>
<feature type="transmembrane region" description="Helical" evidence="11">
    <location>
        <begin position="131"/>
        <end position="149"/>
    </location>
</feature>
<keyword evidence="9" id="KW-0464">Manganese</keyword>
<protein>
    <submittedName>
        <fullName evidence="13">Sulfatase</fullName>
    </submittedName>
</protein>
<feature type="transmembrane region" description="Helical" evidence="11">
    <location>
        <begin position="76"/>
        <end position="96"/>
    </location>
</feature>
<feature type="binding site" evidence="10">
    <location>
        <position position="305"/>
    </location>
    <ligand>
        <name>Mn(2+)</name>
        <dbReference type="ChEBI" id="CHEBI:29035"/>
    </ligand>
</feature>
<gene>
    <name evidence="13" type="ORF">JF76_04780</name>
</gene>
<feature type="transmembrane region" description="Helical" evidence="11">
    <location>
        <begin position="161"/>
        <end position="179"/>
    </location>
</feature>
<dbReference type="RefSeq" id="WP_045927672.1">
    <property type="nucleotide sequence ID" value="NZ_JBHSZS010000007.1"/>
</dbReference>
<evidence type="ECO:0000259" key="12">
    <source>
        <dbReference type="Pfam" id="PF00884"/>
    </source>
</evidence>
<keyword evidence="4" id="KW-1003">Cell membrane</keyword>
<dbReference type="Proteomes" id="UP000033533">
    <property type="component" value="Unassembled WGS sequence"/>
</dbReference>
<evidence type="ECO:0000256" key="2">
    <source>
        <dbReference type="ARBA" id="ARBA00004936"/>
    </source>
</evidence>
<evidence type="ECO:0000313" key="14">
    <source>
        <dbReference type="Proteomes" id="UP000033533"/>
    </source>
</evidence>
<comment type="pathway">
    <text evidence="2">Cell wall biogenesis; lipoteichoic acid biosynthesis.</text>
</comment>
<evidence type="ECO:0000256" key="1">
    <source>
        <dbReference type="ARBA" id="ARBA00004651"/>
    </source>
</evidence>
<comment type="similarity">
    <text evidence="3">Belongs to the LTA synthase family.</text>
</comment>
<dbReference type="Gene3D" id="3.40.720.10">
    <property type="entry name" value="Alkaline Phosphatase, subunit A"/>
    <property type="match status" value="1"/>
</dbReference>
<dbReference type="InterPro" id="IPR000917">
    <property type="entry name" value="Sulfatase_N"/>
</dbReference>